<organism evidence="2">
    <name type="scientific">Ixodes ricinus</name>
    <name type="common">Common tick</name>
    <name type="synonym">Acarus ricinus</name>
    <dbReference type="NCBI Taxonomy" id="34613"/>
    <lineage>
        <taxon>Eukaryota</taxon>
        <taxon>Metazoa</taxon>
        <taxon>Ecdysozoa</taxon>
        <taxon>Arthropoda</taxon>
        <taxon>Chelicerata</taxon>
        <taxon>Arachnida</taxon>
        <taxon>Acari</taxon>
        <taxon>Parasitiformes</taxon>
        <taxon>Ixodida</taxon>
        <taxon>Ixodoidea</taxon>
        <taxon>Ixodidae</taxon>
        <taxon>Ixodinae</taxon>
        <taxon>Ixodes</taxon>
    </lineage>
</organism>
<protein>
    <submittedName>
        <fullName evidence="2">Putative secreted salivary protein salp15ir-2</fullName>
    </submittedName>
</protein>
<feature type="signal peptide" evidence="1">
    <location>
        <begin position="1"/>
        <end position="17"/>
    </location>
</feature>
<reference evidence="2" key="1">
    <citation type="journal article" date="2015" name="Sci. Rep.">
        <title>Tissue- and time-dependent transcription in Ixodes ricinus salivary glands and midguts when blood feeding on the vertebrate host.</title>
        <authorList>
            <person name="Kotsyfakis M."/>
            <person name="Schwarz A."/>
            <person name="Erhart J."/>
            <person name="Ribeiro J.M."/>
        </authorList>
    </citation>
    <scope>NUCLEOTIDE SEQUENCE</scope>
    <source>
        <tissue evidence="2">Salivary gland and midgut</tissue>
    </source>
</reference>
<dbReference type="EMBL" id="GANP01015243">
    <property type="protein sequence ID" value="JAB69225.1"/>
    <property type="molecule type" value="mRNA"/>
</dbReference>
<evidence type="ECO:0000313" key="2">
    <source>
        <dbReference type="EMBL" id="JAB69225.1"/>
    </source>
</evidence>
<accession>V5GG79</accession>
<evidence type="ECO:0000256" key="1">
    <source>
        <dbReference type="SAM" id="SignalP"/>
    </source>
</evidence>
<proteinExistence type="evidence at transcript level"/>
<name>V5GG79_IXORI</name>
<sequence length="141" mass="16646">MKVVCIIVLFVIVAAKCKRHKYSRLTRKIAKGTKEKKEILKFPRFIPNPKEFATELLDIWQEKQKRPPSDYNAINDKQRGLQKLVHSSSKHGPHINVTLRFARKNALWTEWTDMRWRRVKCVGHIPGWLALPRDVFSAREM</sequence>
<dbReference type="AlphaFoldDB" id="V5GG79"/>
<feature type="chain" id="PRO_5005714036" evidence="1">
    <location>
        <begin position="18"/>
        <end position="141"/>
    </location>
</feature>
<keyword evidence="1" id="KW-0732">Signal</keyword>